<feature type="transmembrane region" description="Helical" evidence="12">
    <location>
        <begin position="170"/>
        <end position="191"/>
    </location>
</feature>
<dbReference type="PROSITE" id="PS51471">
    <property type="entry name" value="FE2OG_OXY"/>
    <property type="match status" value="1"/>
</dbReference>
<dbReference type="InterPro" id="IPR006620">
    <property type="entry name" value="Pro_4_hyd_alph"/>
</dbReference>
<keyword evidence="5" id="KW-0479">Metal-binding</keyword>
<proteinExistence type="predicted"/>
<dbReference type="EMBL" id="JADCTT010000001">
    <property type="protein sequence ID" value="KAF9758667.1"/>
    <property type="molecule type" value="Genomic_DNA"/>
</dbReference>
<name>A0A8H7NM60_BIOOC</name>
<evidence type="ECO:0000256" key="6">
    <source>
        <dbReference type="ARBA" id="ARBA00022964"/>
    </source>
</evidence>
<keyword evidence="9" id="KW-0408">Iron</keyword>
<evidence type="ECO:0008006" key="17">
    <source>
        <dbReference type="Google" id="ProtNLM"/>
    </source>
</evidence>
<feature type="transmembrane region" description="Helical" evidence="12">
    <location>
        <begin position="79"/>
        <end position="98"/>
    </location>
</feature>
<keyword evidence="3" id="KW-0813">Transport</keyword>
<keyword evidence="10 12" id="KW-0472">Membrane</keyword>
<evidence type="ECO:0000256" key="3">
    <source>
        <dbReference type="ARBA" id="ARBA00022448"/>
    </source>
</evidence>
<sequence length="942" mass="104009">MSATHDKDKPSVAHNEDSEPGQIGPDFTEDEIKKIRRRIDLRLLPALGLMYGISLMDRTNVSHAAIAGMFDDLDLNTGYGYSTITLIFFVSYIVFQPAMTILCRKIGPKIFLSAACLAWGVVLVGFGFVHDWKAMVGLRVIVGVFEAGFFPGAVYLLSTWYTRYEIGKRYSVFYMTGTILSALSGILAYGLMQLEGHGGLRGWRWIFILEGIMTCAVALFDYIVLVKFPDQEAESPSPLFLRVDEAKVVLQRLDADRGDTKLEPFSLAAFLKPAKEIEIWAFAFLFFLCTTVTYSFGFFGTVVLRQSLGFSVAEAQCLGSPPYVFAAIVMFTGSWAGDRYKKRALILFINCAIGITGLPIMAFHPDPKVKYFGIFIAVAGVNANIPAIMSYQANNIRGQWKRAFCSALLTIFGGIGGIAGSLVFRSQDSPHYRPATAIEADSSLFPDIHNVEIKSSEEEAKRAARRPRKTPKTQAATGATLVTPPPDDPKSIHTVISEEELEITVDTLKTLAQFPGLIKTKACKDLRVASYDFRQACTTGSIAAEGANLSARVSAALADEKYMEARILLAEMKIRSQEPKLGTLCRWVRDLDVISGLSQPDNVANGGSVERTPKEQDLLAVLDSILRVCGQIDTNTKAVVRDLPSTFYPSITLQPTWDLRPSTTPLEVYASVLDKTIFESAPPELSTALRTIETTPGPQRKPPNHYPAILYTSKPNSIPLADKGPEVEWVKHPHVPGLGLIKNVLSVEECKGIIAAGEHVKFLPDAPLREDGDTSILAHNFYWVVDTEFHDRLWSRVSPFVPQSVDGRLVRGINRRFRVYRYVPGAEYRSHIDGAWPPSGILPDDTYVYDASPADKKQSSLFTFLIYLNDEFEGGQTTYFLPAAREGTLNAYPVQPVMGSIALFPHGDTRLAPLHEGTGVTKGAKYVIRTEVEYDVEPTKEA</sequence>
<keyword evidence="4 12" id="KW-0812">Transmembrane</keyword>
<evidence type="ECO:0000259" key="14">
    <source>
        <dbReference type="PROSITE" id="PS51471"/>
    </source>
</evidence>
<feature type="transmembrane region" description="Helical" evidence="12">
    <location>
        <begin position="41"/>
        <end position="59"/>
    </location>
</feature>
<dbReference type="GO" id="GO:0016705">
    <property type="term" value="F:oxidoreductase activity, acting on paired donors, with incorporation or reduction of molecular oxygen"/>
    <property type="evidence" value="ECO:0007669"/>
    <property type="project" value="InterPro"/>
</dbReference>
<feature type="transmembrane region" description="Helical" evidence="12">
    <location>
        <begin position="320"/>
        <end position="337"/>
    </location>
</feature>
<dbReference type="PANTHER" id="PTHR43791">
    <property type="entry name" value="PERMEASE-RELATED"/>
    <property type="match status" value="1"/>
</dbReference>
<evidence type="ECO:0000256" key="9">
    <source>
        <dbReference type="ARBA" id="ARBA00023004"/>
    </source>
</evidence>
<dbReference type="SMART" id="SM00702">
    <property type="entry name" value="P4Hc"/>
    <property type="match status" value="1"/>
</dbReference>
<dbReference type="PANTHER" id="PTHR43791:SF47">
    <property type="entry name" value="MAJOR FACILITATOR SUPERFAMILY (MFS) PROFILE DOMAIN-CONTAINING PROTEIN-RELATED"/>
    <property type="match status" value="1"/>
</dbReference>
<feature type="transmembrane region" description="Helical" evidence="12">
    <location>
        <begin position="110"/>
        <end position="130"/>
    </location>
</feature>
<dbReference type="GO" id="GO:0022857">
    <property type="term" value="F:transmembrane transporter activity"/>
    <property type="evidence" value="ECO:0007669"/>
    <property type="project" value="InterPro"/>
</dbReference>
<gene>
    <name evidence="15" type="ORF">IM811_000361</name>
</gene>
<feature type="transmembrane region" description="Helical" evidence="12">
    <location>
        <begin position="371"/>
        <end position="391"/>
    </location>
</feature>
<feature type="transmembrane region" description="Helical" evidence="12">
    <location>
        <begin position="279"/>
        <end position="300"/>
    </location>
</feature>
<dbReference type="InterPro" id="IPR011701">
    <property type="entry name" value="MFS"/>
</dbReference>
<dbReference type="GO" id="GO:0005506">
    <property type="term" value="F:iron ion binding"/>
    <property type="evidence" value="ECO:0007669"/>
    <property type="project" value="InterPro"/>
</dbReference>
<dbReference type="Gene3D" id="1.20.1250.20">
    <property type="entry name" value="MFS general substrate transporter like domains"/>
    <property type="match status" value="2"/>
</dbReference>
<dbReference type="GO" id="GO:0016020">
    <property type="term" value="C:membrane"/>
    <property type="evidence" value="ECO:0007669"/>
    <property type="project" value="UniProtKB-SubCell"/>
</dbReference>
<evidence type="ECO:0000256" key="2">
    <source>
        <dbReference type="ARBA" id="ARBA00004141"/>
    </source>
</evidence>
<dbReference type="Proteomes" id="UP000616885">
    <property type="component" value="Unassembled WGS sequence"/>
</dbReference>
<evidence type="ECO:0000256" key="7">
    <source>
        <dbReference type="ARBA" id="ARBA00022989"/>
    </source>
</evidence>
<keyword evidence="6" id="KW-0223">Dioxygenase</keyword>
<keyword evidence="8" id="KW-0560">Oxidoreductase</keyword>
<dbReference type="InterPro" id="IPR005123">
    <property type="entry name" value="Oxoglu/Fe-dep_dioxygenase_dom"/>
</dbReference>
<evidence type="ECO:0000313" key="16">
    <source>
        <dbReference type="Proteomes" id="UP000616885"/>
    </source>
</evidence>
<evidence type="ECO:0000256" key="8">
    <source>
        <dbReference type="ARBA" id="ARBA00023002"/>
    </source>
</evidence>
<dbReference type="InterPro" id="IPR044862">
    <property type="entry name" value="Pro_4_hyd_alph_FE2OG_OXY"/>
</dbReference>
<comment type="caution">
    <text evidence="15">The sequence shown here is derived from an EMBL/GenBank/DDBJ whole genome shotgun (WGS) entry which is preliminary data.</text>
</comment>
<dbReference type="GO" id="GO:0031418">
    <property type="term" value="F:L-ascorbic acid binding"/>
    <property type="evidence" value="ECO:0007669"/>
    <property type="project" value="InterPro"/>
</dbReference>
<comment type="cofactor">
    <cofactor evidence="1">
        <name>L-ascorbate</name>
        <dbReference type="ChEBI" id="CHEBI:38290"/>
    </cofactor>
</comment>
<evidence type="ECO:0000256" key="4">
    <source>
        <dbReference type="ARBA" id="ARBA00022692"/>
    </source>
</evidence>
<feature type="compositionally biased region" description="Basic and acidic residues" evidence="11">
    <location>
        <begin position="1"/>
        <end position="17"/>
    </location>
</feature>
<evidence type="ECO:0000256" key="10">
    <source>
        <dbReference type="ARBA" id="ARBA00023136"/>
    </source>
</evidence>
<evidence type="ECO:0000256" key="1">
    <source>
        <dbReference type="ARBA" id="ARBA00001961"/>
    </source>
</evidence>
<keyword evidence="7 12" id="KW-1133">Transmembrane helix</keyword>
<dbReference type="InterPro" id="IPR020846">
    <property type="entry name" value="MFS_dom"/>
</dbReference>
<dbReference type="SUPFAM" id="SSF103473">
    <property type="entry name" value="MFS general substrate transporter"/>
    <property type="match status" value="1"/>
</dbReference>
<feature type="region of interest" description="Disordered" evidence="11">
    <location>
        <begin position="1"/>
        <end position="27"/>
    </location>
</feature>
<dbReference type="PROSITE" id="PS50850">
    <property type="entry name" value="MFS"/>
    <property type="match status" value="1"/>
</dbReference>
<organism evidence="15 16">
    <name type="scientific">Bionectria ochroleuca</name>
    <name type="common">Gliocladium roseum</name>
    <dbReference type="NCBI Taxonomy" id="29856"/>
    <lineage>
        <taxon>Eukaryota</taxon>
        <taxon>Fungi</taxon>
        <taxon>Dikarya</taxon>
        <taxon>Ascomycota</taxon>
        <taxon>Pezizomycotina</taxon>
        <taxon>Sordariomycetes</taxon>
        <taxon>Hypocreomycetidae</taxon>
        <taxon>Hypocreales</taxon>
        <taxon>Bionectriaceae</taxon>
        <taxon>Clonostachys</taxon>
    </lineage>
</organism>
<protein>
    <recommendedName>
        <fullName evidence="17">Fe2OG dioxygenase domain-containing protein</fullName>
    </recommendedName>
</protein>
<feature type="domain" description="Fe2OG dioxygenase" evidence="14">
    <location>
        <begin position="812"/>
        <end position="934"/>
    </location>
</feature>
<feature type="domain" description="Major facilitator superfamily (MFS) profile" evidence="13">
    <location>
        <begin position="43"/>
        <end position="458"/>
    </location>
</feature>
<dbReference type="Pfam" id="PF13640">
    <property type="entry name" value="2OG-FeII_Oxy_3"/>
    <property type="match status" value="1"/>
</dbReference>
<accession>A0A8H7NM60</accession>
<feature type="transmembrane region" description="Helical" evidence="12">
    <location>
        <begin position="403"/>
        <end position="424"/>
    </location>
</feature>
<feature type="transmembrane region" description="Helical" evidence="12">
    <location>
        <begin position="344"/>
        <end position="365"/>
    </location>
</feature>
<feature type="transmembrane region" description="Helical" evidence="12">
    <location>
        <begin position="136"/>
        <end position="158"/>
    </location>
</feature>
<dbReference type="Pfam" id="PF07690">
    <property type="entry name" value="MFS_1"/>
    <property type="match status" value="1"/>
</dbReference>
<dbReference type="GO" id="GO:0051213">
    <property type="term" value="F:dioxygenase activity"/>
    <property type="evidence" value="ECO:0007669"/>
    <property type="project" value="UniProtKB-KW"/>
</dbReference>
<dbReference type="Gene3D" id="2.60.120.620">
    <property type="entry name" value="q2cbj1_9rhob like domain"/>
    <property type="match status" value="1"/>
</dbReference>
<evidence type="ECO:0000259" key="13">
    <source>
        <dbReference type="PROSITE" id="PS50850"/>
    </source>
</evidence>
<dbReference type="AlphaFoldDB" id="A0A8H7NM60"/>
<feature type="transmembrane region" description="Helical" evidence="12">
    <location>
        <begin position="203"/>
        <end position="225"/>
    </location>
</feature>
<dbReference type="FunFam" id="2.60.120.620:FF:000020">
    <property type="entry name" value="Unplaced genomic scaffold supercont2.4, whole genome shotgun sequence"/>
    <property type="match status" value="1"/>
</dbReference>
<reference evidence="15" key="1">
    <citation type="submission" date="2020-10" db="EMBL/GenBank/DDBJ databases">
        <title>High-Quality Genome Resource of Clonostachys rosea strain S41 by Oxford Nanopore Long-Read Sequencing.</title>
        <authorList>
            <person name="Wang H."/>
        </authorList>
    </citation>
    <scope>NUCLEOTIDE SEQUENCE</scope>
    <source>
        <strain evidence="15">S41</strain>
    </source>
</reference>
<dbReference type="FunFam" id="1.20.1250.20:FF:000018">
    <property type="entry name" value="MFS transporter permease"/>
    <property type="match status" value="1"/>
</dbReference>
<evidence type="ECO:0000256" key="5">
    <source>
        <dbReference type="ARBA" id="ARBA00022723"/>
    </source>
</evidence>
<comment type="subcellular location">
    <subcellularLocation>
        <location evidence="2">Membrane</location>
        <topology evidence="2">Multi-pass membrane protein</topology>
    </subcellularLocation>
</comment>
<evidence type="ECO:0000313" key="15">
    <source>
        <dbReference type="EMBL" id="KAF9758667.1"/>
    </source>
</evidence>
<evidence type="ECO:0000256" key="11">
    <source>
        <dbReference type="SAM" id="MobiDB-lite"/>
    </source>
</evidence>
<evidence type="ECO:0000256" key="12">
    <source>
        <dbReference type="SAM" id="Phobius"/>
    </source>
</evidence>
<feature type="region of interest" description="Disordered" evidence="11">
    <location>
        <begin position="456"/>
        <end position="489"/>
    </location>
</feature>
<dbReference type="InterPro" id="IPR036259">
    <property type="entry name" value="MFS_trans_sf"/>
</dbReference>